<reference evidence="1" key="2">
    <citation type="submission" date="2023-05" db="EMBL/GenBank/DDBJ databases">
        <authorList>
            <person name="Fouks B."/>
        </authorList>
    </citation>
    <scope>NUCLEOTIDE SEQUENCE</scope>
    <source>
        <strain evidence="1">Stay&amp;Tobe</strain>
        <tissue evidence="1">Testes</tissue>
    </source>
</reference>
<comment type="caution">
    <text evidence="1">The sequence shown here is derived from an EMBL/GenBank/DDBJ whole genome shotgun (WGS) entry which is preliminary data.</text>
</comment>
<gene>
    <name evidence="1" type="ORF">L9F63_003193</name>
</gene>
<dbReference type="EMBL" id="JASPKZ010007797">
    <property type="protein sequence ID" value="KAJ9582500.1"/>
    <property type="molecule type" value="Genomic_DNA"/>
</dbReference>
<reference evidence="1" key="1">
    <citation type="journal article" date="2023" name="IScience">
        <title>Live-bearing cockroach genome reveals convergent evolutionary mechanisms linked to viviparity in insects and beyond.</title>
        <authorList>
            <person name="Fouks B."/>
            <person name="Harrison M.C."/>
            <person name="Mikhailova A.A."/>
            <person name="Marchal E."/>
            <person name="English S."/>
            <person name="Carruthers M."/>
            <person name="Jennings E.C."/>
            <person name="Chiamaka E.L."/>
            <person name="Frigard R.A."/>
            <person name="Pippel M."/>
            <person name="Attardo G.M."/>
            <person name="Benoit J.B."/>
            <person name="Bornberg-Bauer E."/>
            <person name="Tobe S.S."/>
        </authorList>
    </citation>
    <scope>NUCLEOTIDE SEQUENCE</scope>
    <source>
        <strain evidence="1">Stay&amp;Tobe</strain>
    </source>
</reference>
<keyword evidence="2" id="KW-1185">Reference proteome</keyword>
<evidence type="ECO:0000313" key="2">
    <source>
        <dbReference type="Proteomes" id="UP001233999"/>
    </source>
</evidence>
<proteinExistence type="predicted"/>
<dbReference type="AlphaFoldDB" id="A0AAD7ZKR7"/>
<dbReference type="Proteomes" id="UP001233999">
    <property type="component" value="Unassembled WGS sequence"/>
</dbReference>
<protein>
    <submittedName>
        <fullName evidence="1">Uncharacterized protein</fullName>
    </submittedName>
</protein>
<organism evidence="1 2">
    <name type="scientific">Diploptera punctata</name>
    <name type="common">Pacific beetle cockroach</name>
    <dbReference type="NCBI Taxonomy" id="6984"/>
    <lineage>
        <taxon>Eukaryota</taxon>
        <taxon>Metazoa</taxon>
        <taxon>Ecdysozoa</taxon>
        <taxon>Arthropoda</taxon>
        <taxon>Hexapoda</taxon>
        <taxon>Insecta</taxon>
        <taxon>Pterygota</taxon>
        <taxon>Neoptera</taxon>
        <taxon>Polyneoptera</taxon>
        <taxon>Dictyoptera</taxon>
        <taxon>Blattodea</taxon>
        <taxon>Blaberoidea</taxon>
        <taxon>Blaberidae</taxon>
        <taxon>Diplopterinae</taxon>
        <taxon>Diploptera</taxon>
    </lineage>
</organism>
<evidence type="ECO:0000313" key="1">
    <source>
        <dbReference type="EMBL" id="KAJ9582500.1"/>
    </source>
</evidence>
<sequence length="59" mass="6878">MDHQHRQSRSLVHYTKISPSMASDHEPHYAYTDCCGLPEDDLPPPIGKYIYSRARYRVS</sequence>
<name>A0AAD7ZKR7_DIPPU</name>
<accession>A0AAD7ZKR7</accession>